<dbReference type="AlphaFoldDB" id="A0A840NTT5"/>
<proteinExistence type="predicted"/>
<name>A0A840NTT5_9HYPH</name>
<evidence type="ECO:0000313" key="2">
    <source>
        <dbReference type="Proteomes" id="UP000561417"/>
    </source>
</evidence>
<organism evidence="1 2">
    <name type="scientific">Bartonella callosciuri</name>
    <dbReference type="NCBI Taxonomy" id="686223"/>
    <lineage>
        <taxon>Bacteria</taxon>
        <taxon>Pseudomonadati</taxon>
        <taxon>Pseudomonadota</taxon>
        <taxon>Alphaproteobacteria</taxon>
        <taxon>Hyphomicrobiales</taxon>
        <taxon>Bartonellaceae</taxon>
        <taxon>Bartonella</taxon>
    </lineage>
</organism>
<gene>
    <name evidence="1" type="ORF">HNQ69_000486</name>
</gene>
<evidence type="ECO:0000313" key="1">
    <source>
        <dbReference type="EMBL" id="MBB5073365.1"/>
    </source>
</evidence>
<comment type="caution">
    <text evidence="1">The sequence shown here is derived from an EMBL/GenBank/DDBJ whole genome shotgun (WGS) entry which is preliminary data.</text>
</comment>
<reference evidence="1 2" key="1">
    <citation type="submission" date="2020-08" db="EMBL/GenBank/DDBJ databases">
        <title>Genomic Encyclopedia of Type Strains, Phase IV (KMG-IV): sequencing the most valuable type-strain genomes for metagenomic binning, comparative biology and taxonomic classification.</title>
        <authorList>
            <person name="Goeker M."/>
        </authorList>
    </citation>
    <scope>NUCLEOTIDE SEQUENCE [LARGE SCALE GENOMIC DNA]</scope>
    <source>
        <strain evidence="1 2">DSM 28538</strain>
    </source>
</reference>
<protein>
    <submittedName>
        <fullName evidence="1">Uncharacterized protein</fullName>
    </submittedName>
</protein>
<keyword evidence="2" id="KW-1185">Reference proteome</keyword>
<sequence>MRIKVRTPERVRFFHLKSFYDESNSVLKKSKISLMMKHFNARVVAILETGLLPHQRKNDIVQWVQNSTNIVFIRLFKDKK</sequence>
<dbReference type="Proteomes" id="UP000561417">
    <property type="component" value="Unassembled WGS sequence"/>
</dbReference>
<accession>A0A840NTT5</accession>
<dbReference type="EMBL" id="JACHIM010000002">
    <property type="protein sequence ID" value="MBB5073365.1"/>
    <property type="molecule type" value="Genomic_DNA"/>
</dbReference>